<reference evidence="9 11" key="2">
    <citation type="journal article" date="2018" name="Plant J.">
        <title>The Physcomitrella patens chromosome-scale assembly reveals moss genome structure and evolution.</title>
        <authorList>
            <person name="Lang D."/>
            <person name="Ullrich K.K."/>
            <person name="Murat F."/>
            <person name="Fuchs J."/>
            <person name="Jenkins J."/>
            <person name="Haas F.B."/>
            <person name="Piednoel M."/>
            <person name="Gundlach H."/>
            <person name="Van Bel M."/>
            <person name="Meyberg R."/>
            <person name="Vives C."/>
            <person name="Morata J."/>
            <person name="Symeonidi A."/>
            <person name="Hiss M."/>
            <person name="Muchero W."/>
            <person name="Kamisugi Y."/>
            <person name="Saleh O."/>
            <person name="Blanc G."/>
            <person name="Decker E.L."/>
            <person name="van Gessel N."/>
            <person name="Grimwood J."/>
            <person name="Hayes R.D."/>
            <person name="Graham S.W."/>
            <person name="Gunter L.E."/>
            <person name="McDaniel S.F."/>
            <person name="Hoernstein S.N.W."/>
            <person name="Larsson A."/>
            <person name="Li F.W."/>
            <person name="Perroud P.F."/>
            <person name="Phillips J."/>
            <person name="Ranjan P."/>
            <person name="Rokshar D.S."/>
            <person name="Rothfels C.J."/>
            <person name="Schneider L."/>
            <person name="Shu S."/>
            <person name="Stevenson D.W."/>
            <person name="Thummler F."/>
            <person name="Tillich M."/>
            <person name="Villarreal Aguilar J.C."/>
            <person name="Widiez T."/>
            <person name="Wong G.K."/>
            <person name="Wymore A."/>
            <person name="Zhang Y."/>
            <person name="Zimmer A.D."/>
            <person name="Quatrano R.S."/>
            <person name="Mayer K.F.X."/>
            <person name="Goodstein D."/>
            <person name="Casacuberta J.M."/>
            <person name="Vandepoele K."/>
            <person name="Reski R."/>
            <person name="Cuming A.C."/>
            <person name="Tuskan G.A."/>
            <person name="Maumus F."/>
            <person name="Salse J."/>
            <person name="Schmutz J."/>
            <person name="Rensing S.A."/>
        </authorList>
    </citation>
    <scope>NUCLEOTIDE SEQUENCE [LARGE SCALE GENOMIC DNA]</scope>
    <source>
        <strain evidence="10 11">cv. Gransden 2004</strain>
    </source>
</reference>
<sequence>MLLKVNAELFTWTHGAIVRQLLTNYEEIDEVNKQLDTMGYNIGARLVDDFLVKANITKCTNFRETAEVISKGIQLPKKTQMQLALHNPKKKESETAESRWIL</sequence>
<feature type="compositionally biased region" description="Basic and acidic residues" evidence="8">
    <location>
        <begin position="90"/>
        <end position="102"/>
    </location>
</feature>
<comment type="similarity">
    <text evidence="3">Belongs to the TRAPP small subunits family. BET3 subfamily.</text>
</comment>
<keyword evidence="4" id="KW-0813">Transport</keyword>
<name>A0A2K1L3Y5_PHYPA</name>
<dbReference type="GO" id="GO:0006891">
    <property type="term" value="P:intra-Golgi vesicle-mediated transport"/>
    <property type="evidence" value="ECO:0000318"/>
    <property type="project" value="GO_Central"/>
</dbReference>
<dbReference type="InParanoid" id="A0A2K1L3Y5"/>
<accession>A0A2K1L3Y5</accession>
<evidence type="ECO:0000313" key="10">
    <source>
        <dbReference type="EnsemblPlants" id="Pp3c2_32190V3.1"/>
    </source>
</evidence>
<dbReference type="SUPFAM" id="SSF111126">
    <property type="entry name" value="Ligand-binding domain in the NO signalling and Golgi transport"/>
    <property type="match status" value="1"/>
</dbReference>
<protein>
    <submittedName>
        <fullName evidence="9 10">Uncharacterized protein</fullName>
    </submittedName>
</protein>
<dbReference type="Pfam" id="PF04051">
    <property type="entry name" value="TRAPP"/>
    <property type="match status" value="1"/>
</dbReference>
<evidence type="ECO:0000256" key="1">
    <source>
        <dbReference type="ARBA" id="ARBA00004222"/>
    </source>
</evidence>
<evidence type="ECO:0000256" key="5">
    <source>
        <dbReference type="ARBA" id="ARBA00022824"/>
    </source>
</evidence>
<dbReference type="Gramene" id="Pp3c2_32190V3.1">
    <property type="protein sequence ID" value="Pp3c2_32190V3.1"/>
    <property type="gene ID" value="Pp3c2_32190"/>
</dbReference>
<organism evidence="9">
    <name type="scientific">Physcomitrium patens</name>
    <name type="common">Spreading-leaved earth moss</name>
    <name type="synonym">Physcomitrella patens</name>
    <dbReference type="NCBI Taxonomy" id="3218"/>
    <lineage>
        <taxon>Eukaryota</taxon>
        <taxon>Viridiplantae</taxon>
        <taxon>Streptophyta</taxon>
        <taxon>Embryophyta</taxon>
        <taxon>Bryophyta</taxon>
        <taxon>Bryophytina</taxon>
        <taxon>Bryopsida</taxon>
        <taxon>Funariidae</taxon>
        <taxon>Funariales</taxon>
        <taxon>Funariaceae</taxon>
        <taxon>Physcomitrium</taxon>
    </lineage>
</organism>
<gene>
    <name evidence="9" type="ORF">PHYPA_003528</name>
</gene>
<keyword evidence="5" id="KW-0256">Endoplasmic reticulum</keyword>
<evidence type="ECO:0000256" key="6">
    <source>
        <dbReference type="ARBA" id="ARBA00022892"/>
    </source>
</evidence>
<feature type="region of interest" description="Disordered" evidence="8">
    <location>
        <begin position="83"/>
        <end position="102"/>
    </location>
</feature>
<evidence type="ECO:0000256" key="2">
    <source>
        <dbReference type="ARBA" id="ARBA00004240"/>
    </source>
</evidence>
<reference evidence="9 11" key="1">
    <citation type="journal article" date="2008" name="Science">
        <title>The Physcomitrella genome reveals evolutionary insights into the conquest of land by plants.</title>
        <authorList>
            <person name="Rensing S."/>
            <person name="Lang D."/>
            <person name="Zimmer A."/>
            <person name="Terry A."/>
            <person name="Salamov A."/>
            <person name="Shapiro H."/>
            <person name="Nishiyama T."/>
            <person name="Perroud P.-F."/>
            <person name="Lindquist E."/>
            <person name="Kamisugi Y."/>
            <person name="Tanahashi T."/>
            <person name="Sakakibara K."/>
            <person name="Fujita T."/>
            <person name="Oishi K."/>
            <person name="Shin-I T."/>
            <person name="Kuroki Y."/>
            <person name="Toyoda A."/>
            <person name="Suzuki Y."/>
            <person name="Hashimoto A."/>
            <person name="Yamaguchi K."/>
            <person name="Sugano A."/>
            <person name="Kohara Y."/>
            <person name="Fujiyama A."/>
            <person name="Anterola A."/>
            <person name="Aoki S."/>
            <person name="Ashton N."/>
            <person name="Barbazuk W.B."/>
            <person name="Barker E."/>
            <person name="Bennetzen J."/>
            <person name="Bezanilla M."/>
            <person name="Blankenship R."/>
            <person name="Cho S.H."/>
            <person name="Dutcher S."/>
            <person name="Estelle M."/>
            <person name="Fawcett J.A."/>
            <person name="Gundlach H."/>
            <person name="Hanada K."/>
            <person name="Heyl A."/>
            <person name="Hicks K.A."/>
            <person name="Hugh J."/>
            <person name="Lohr M."/>
            <person name="Mayer K."/>
            <person name="Melkozernov A."/>
            <person name="Murata T."/>
            <person name="Nelson D."/>
            <person name="Pils B."/>
            <person name="Prigge M."/>
            <person name="Reiss B."/>
            <person name="Renner T."/>
            <person name="Rombauts S."/>
            <person name="Rushton P."/>
            <person name="Sanderfoot A."/>
            <person name="Schween G."/>
            <person name="Shiu S.-H."/>
            <person name="Stueber K."/>
            <person name="Theodoulou F.L."/>
            <person name="Tu H."/>
            <person name="Van de Peer Y."/>
            <person name="Verrier P.J."/>
            <person name="Waters E."/>
            <person name="Wood A."/>
            <person name="Yang L."/>
            <person name="Cove D."/>
            <person name="Cuming A."/>
            <person name="Hasebe M."/>
            <person name="Lucas S."/>
            <person name="Mishler D.B."/>
            <person name="Reski R."/>
            <person name="Grigoriev I."/>
            <person name="Quatrano R.S."/>
            <person name="Boore J.L."/>
        </authorList>
    </citation>
    <scope>NUCLEOTIDE SEQUENCE [LARGE SCALE GENOMIC DNA]</scope>
    <source>
        <strain evidence="10 11">cv. Gransden 2004</strain>
    </source>
</reference>
<evidence type="ECO:0000256" key="8">
    <source>
        <dbReference type="SAM" id="MobiDB-lite"/>
    </source>
</evidence>
<dbReference type="AlphaFoldDB" id="A0A2K1L3Y5"/>
<dbReference type="Proteomes" id="UP000006727">
    <property type="component" value="Chromosome 2"/>
</dbReference>
<dbReference type="GO" id="GO:0005783">
    <property type="term" value="C:endoplasmic reticulum"/>
    <property type="evidence" value="ECO:0007669"/>
    <property type="project" value="UniProtKB-SubCell"/>
</dbReference>
<evidence type="ECO:0000313" key="11">
    <source>
        <dbReference type="Proteomes" id="UP000006727"/>
    </source>
</evidence>
<keyword evidence="11" id="KW-1185">Reference proteome</keyword>
<dbReference type="InterPro" id="IPR007194">
    <property type="entry name" value="TRAPP_component"/>
</dbReference>
<dbReference type="GO" id="GO:0030008">
    <property type="term" value="C:TRAPP complex"/>
    <property type="evidence" value="ECO:0000318"/>
    <property type="project" value="GO_Central"/>
</dbReference>
<comment type="subcellular location">
    <subcellularLocation>
        <location evidence="2">Endoplasmic reticulum</location>
    </subcellularLocation>
    <subcellularLocation>
        <location evidence="1">Golgi apparatus</location>
        <location evidence="1">cis-Golgi network</location>
    </subcellularLocation>
</comment>
<keyword evidence="7" id="KW-0333">Golgi apparatus</keyword>
<dbReference type="Gene3D" id="3.30.1380.20">
    <property type="entry name" value="Trafficking protein particle complex subunit 3"/>
    <property type="match status" value="1"/>
</dbReference>
<evidence type="ECO:0000256" key="4">
    <source>
        <dbReference type="ARBA" id="ARBA00022448"/>
    </source>
</evidence>
<evidence type="ECO:0000256" key="7">
    <source>
        <dbReference type="ARBA" id="ARBA00023034"/>
    </source>
</evidence>
<dbReference type="InterPro" id="IPR016721">
    <property type="entry name" value="Bet3"/>
</dbReference>
<dbReference type="OMA" id="DIIAQXV"/>
<dbReference type="GO" id="GO:0033106">
    <property type="term" value="C:cis-Golgi network membrane"/>
    <property type="evidence" value="ECO:0000318"/>
    <property type="project" value="GO_Central"/>
</dbReference>
<reference evidence="10" key="3">
    <citation type="submission" date="2020-12" db="UniProtKB">
        <authorList>
            <consortium name="EnsemblPlants"/>
        </authorList>
    </citation>
    <scope>IDENTIFICATION</scope>
</reference>
<evidence type="ECO:0000313" key="9">
    <source>
        <dbReference type="EMBL" id="PNR60735.1"/>
    </source>
</evidence>
<dbReference type="EnsemblPlants" id="Pp3c2_32190V3.1">
    <property type="protein sequence ID" value="Pp3c2_32190V3.1"/>
    <property type="gene ID" value="Pp3c2_32190"/>
</dbReference>
<keyword evidence="6" id="KW-0931">ER-Golgi transport</keyword>
<evidence type="ECO:0000256" key="3">
    <source>
        <dbReference type="ARBA" id="ARBA00006218"/>
    </source>
</evidence>
<dbReference type="GO" id="GO:0006888">
    <property type="term" value="P:endoplasmic reticulum to Golgi vesicle-mediated transport"/>
    <property type="evidence" value="ECO:0000318"/>
    <property type="project" value="GO_Central"/>
</dbReference>
<proteinExistence type="inferred from homology"/>
<dbReference type="STRING" id="3218.A0A2K1L3Y5"/>
<dbReference type="GO" id="GO:0005829">
    <property type="term" value="C:cytosol"/>
    <property type="evidence" value="ECO:0000318"/>
    <property type="project" value="GO_Central"/>
</dbReference>
<dbReference type="InterPro" id="IPR024096">
    <property type="entry name" value="NO_sig/Golgi_transp_ligand-bd"/>
</dbReference>
<dbReference type="PaxDb" id="3218-PP1S426_33V6.1"/>
<dbReference type="EMBL" id="ABEU02000002">
    <property type="protein sequence ID" value="PNR60735.1"/>
    <property type="molecule type" value="Genomic_DNA"/>
</dbReference>
<dbReference type="PANTHER" id="PTHR13048">
    <property type="entry name" value="TRAFFICKING PROTEIN PARTICLE COMPLEX SUBUNIT 3"/>
    <property type="match status" value="1"/>
</dbReference>